<dbReference type="InterPro" id="IPR052417">
    <property type="entry name" value="Dachshund_domain"/>
</dbReference>
<accession>A0ABN8J5W5</accession>
<protein>
    <recommendedName>
        <fullName evidence="5">Dachshund</fullName>
    </recommendedName>
</protein>
<name>A0ABN8J5W5_9NEOP</name>
<sequence>MDKAREGSHNGSSPGHSPVLNLSKSGSGDRERQERADRDRAERGEGSASGRSSAASRRTPQPPRLPSTATAAASPRSHTDESDAALSDQDDHNVKDEDDGGDLSDGDHEPASSSPAPVSYAAAASTPPSVPVDPTADTLVSSTETLLRNIQGLLKVAADNARQQERQISYEKAELKMDVLREREVKDNMERQLLDEQKMREKAFVF</sequence>
<organism evidence="3 4">
    <name type="scientific">Iphiclides podalirius</name>
    <name type="common">scarce swallowtail</name>
    <dbReference type="NCBI Taxonomy" id="110791"/>
    <lineage>
        <taxon>Eukaryota</taxon>
        <taxon>Metazoa</taxon>
        <taxon>Ecdysozoa</taxon>
        <taxon>Arthropoda</taxon>
        <taxon>Hexapoda</taxon>
        <taxon>Insecta</taxon>
        <taxon>Pterygota</taxon>
        <taxon>Neoptera</taxon>
        <taxon>Endopterygota</taxon>
        <taxon>Lepidoptera</taxon>
        <taxon>Glossata</taxon>
        <taxon>Ditrysia</taxon>
        <taxon>Papilionoidea</taxon>
        <taxon>Papilionidae</taxon>
        <taxon>Papilioninae</taxon>
        <taxon>Iphiclides</taxon>
    </lineage>
</organism>
<evidence type="ECO:0000256" key="1">
    <source>
        <dbReference type="SAM" id="Coils"/>
    </source>
</evidence>
<feature type="compositionally biased region" description="Basic and acidic residues" evidence="2">
    <location>
        <begin position="27"/>
        <end position="45"/>
    </location>
</feature>
<gene>
    <name evidence="3" type="ORF">IPOD504_LOCUS17371</name>
</gene>
<evidence type="ECO:0000256" key="2">
    <source>
        <dbReference type="SAM" id="MobiDB-lite"/>
    </source>
</evidence>
<keyword evidence="4" id="KW-1185">Reference proteome</keyword>
<dbReference type="PANTHER" id="PTHR12577:SF6">
    <property type="entry name" value="DACHSHUND, ISOFORM B"/>
    <property type="match status" value="1"/>
</dbReference>
<reference evidence="3" key="1">
    <citation type="submission" date="2022-03" db="EMBL/GenBank/DDBJ databases">
        <authorList>
            <person name="Martin H S."/>
        </authorList>
    </citation>
    <scope>NUCLEOTIDE SEQUENCE</scope>
</reference>
<dbReference type="PANTHER" id="PTHR12577">
    <property type="entry name" value="DACHSHUND"/>
    <property type="match status" value="1"/>
</dbReference>
<feature type="region of interest" description="Disordered" evidence="2">
    <location>
        <begin position="1"/>
        <end position="136"/>
    </location>
</feature>
<feature type="compositionally biased region" description="Low complexity" evidence="2">
    <location>
        <begin position="66"/>
        <end position="76"/>
    </location>
</feature>
<evidence type="ECO:0008006" key="5">
    <source>
        <dbReference type="Google" id="ProtNLM"/>
    </source>
</evidence>
<proteinExistence type="predicted"/>
<feature type="non-terminal residue" evidence="3">
    <location>
        <position position="206"/>
    </location>
</feature>
<feature type="compositionally biased region" description="Low complexity" evidence="2">
    <location>
        <begin position="46"/>
        <end position="58"/>
    </location>
</feature>
<feature type="coiled-coil region" evidence="1">
    <location>
        <begin position="147"/>
        <end position="192"/>
    </location>
</feature>
<evidence type="ECO:0000313" key="4">
    <source>
        <dbReference type="Proteomes" id="UP000837857"/>
    </source>
</evidence>
<feature type="compositionally biased region" description="Low complexity" evidence="2">
    <location>
        <begin position="9"/>
        <end position="18"/>
    </location>
</feature>
<evidence type="ECO:0000313" key="3">
    <source>
        <dbReference type="EMBL" id="CAH2076680.1"/>
    </source>
</evidence>
<keyword evidence="1" id="KW-0175">Coiled coil</keyword>
<dbReference type="EMBL" id="OW152821">
    <property type="protein sequence ID" value="CAH2076680.1"/>
    <property type="molecule type" value="Genomic_DNA"/>
</dbReference>
<dbReference type="Proteomes" id="UP000837857">
    <property type="component" value="Chromosome 9"/>
</dbReference>
<feature type="compositionally biased region" description="Low complexity" evidence="2">
    <location>
        <begin position="111"/>
        <end position="136"/>
    </location>
</feature>